<dbReference type="Proteomes" id="UP000789920">
    <property type="component" value="Unassembled WGS sequence"/>
</dbReference>
<proteinExistence type="predicted"/>
<dbReference type="EMBL" id="CAJVQC010040164">
    <property type="protein sequence ID" value="CAG8770212.1"/>
    <property type="molecule type" value="Genomic_DNA"/>
</dbReference>
<accession>A0ACA9QZF1</accession>
<sequence length="720" mass="79610">GFNPRLNYNRSNTDPNLMQNMQNYNPQPIYQQPYANNNVMPQRPLISQYAMTEAHNTNMNQGMVAAVQQQQFPSHASNANYPSGMNNHFQQQHLYPTVNAGQSQTYPNISQHLMQNNFNGNQQQFKPIVHPPSNINAQPMAPSNMNAQPMTPSNMNARPMTPSNMNAQPMTPSNMNAQPMTPSNMNAQPMKPSNMSAQPMINVSTTNTSPPFLQSVPNSGYSTNNTMSNLNQQGLGGNFNQQVTGSNQFPGSNYNQQAPGNNFNQPVSVNNFTQVPVNKANQQVVGSHINQVPGSNVNQVLGSHVNQVPGSNVNQVLGSHANQVPGNNVNQVLGSNVNQQAPINYHVDNVQYQGIQPSGSPNNILIGHSYTGCAQILDKYAVINKGEKPAKCHAGYHAGLGNIEGLKYHLSCGESITSTYEFKDTNDYLCIIVAKYCTDIKMVEEIFNLLRYPSGPLNDPNKQPNLSWVSAKGQRTVLHYLSTNANLTSDIDISKEKKKTADADEISEGQTKLNRFHNHIKKVIEFLVHNKCDINAKDEKGYTVLSLYLAKTTFQAGFTKVVEILLNNGADPNVSLTVKVKSLSKGSSAKFEIPHTTGNNESTSNPGAAEGTTFPNMLYLAIWNRWPIRVLNLLKEHKVDIDTEYENLGNLCNLLNMCLPKSKNGKGSQVSYMEGLEWVLNNVPKVCSNENLIAVKKQTEKNSEERKLIKKKIGKKKNWL</sequence>
<organism evidence="1 2">
    <name type="scientific">Racocetra persica</name>
    <dbReference type="NCBI Taxonomy" id="160502"/>
    <lineage>
        <taxon>Eukaryota</taxon>
        <taxon>Fungi</taxon>
        <taxon>Fungi incertae sedis</taxon>
        <taxon>Mucoromycota</taxon>
        <taxon>Glomeromycotina</taxon>
        <taxon>Glomeromycetes</taxon>
        <taxon>Diversisporales</taxon>
        <taxon>Gigasporaceae</taxon>
        <taxon>Racocetra</taxon>
    </lineage>
</organism>
<comment type="caution">
    <text evidence="1">The sequence shown here is derived from an EMBL/GenBank/DDBJ whole genome shotgun (WGS) entry which is preliminary data.</text>
</comment>
<feature type="non-terminal residue" evidence="1">
    <location>
        <position position="720"/>
    </location>
</feature>
<feature type="non-terminal residue" evidence="1">
    <location>
        <position position="1"/>
    </location>
</feature>
<reference evidence="1" key="1">
    <citation type="submission" date="2021-06" db="EMBL/GenBank/DDBJ databases">
        <authorList>
            <person name="Kallberg Y."/>
            <person name="Tangrot J."/>
            <person name="Rosling A."/>
        </authorList>
    </citation>
    <scope>NUCLEOTIDE SEQUENCE</scope>
    <source>
        <strain evidence="1">MA461A</strain>
    </source>
</reference>
<evidence type="ECO:0000313" key="1">
    <source>
        <dbReference type="EMBL" id="CAG8770212.1"/>
    </source>
</evidence>
<gene>
    <name evidence="1" type="ORF">RPERSI_LOCUS16317</name>
</gene>
<name>A0ACA9QZF1_9GLOM</name>
<protein>
    <submittedName>
        <fullName evidence="1">34162_t:CDS:1</fullName>
    </submittedName>
</protein>
<evidence type="ECO:0000313" key="2">
    <source>
        <dbReference type="Proteomes" id="UP000789920"/>
    </source>
</evidence>
<keyword evidence="2" id="KW-1185">Reference proteome</keyword>